<name>A0A6J4LVJ5_9BACT</name>
<evidence type="ECO:0000313" key="1">
    <source>
        <dbReference type="EMBL" id="CAA9343145.1"/>
    </source>
</evidence>
<gene>
    <name evidence="1" type="ORF">AVDCRST_MAG89-2726</name>
</gene>
<sequence length="492" mass="53792">MRNNGRNGRGFKPLPRLAVIAALTLPLAACDIDELLELPDPDIVDPAVFTDSTTAMNTFRNSAIGAFSVSFDAGGGDNQVNYSGMFADEFINSETFDTRIEIDLRSIEETNSDVQAVTRSLYRARTTIEDGIRTFQRFSPGTSATDPGNVRRAELFALSSMVYMLFGEHYCSGVPFSRFEAPGTFTYGGQETTEQIFTRALNAADSAISIASRVTPANATSTQFLNFGRVMRGRALLNLGRFAEAGAAVAAVPTSFAYILTHSENSGRENNAIFTFNFVAERVSAANREGMNGLPYRTDFVAGDPRVPQTRRPNNTGFDRQTAQWDQLKYAGRTASTALATGIEARLIQAEAQLRANNPDGMLETLNGLRATPQQIFYNAAPFPNNGTVLNTPVALTALTAAATEAGRVDQLFKERAYWMYLTAHRMGDLRRLVRQYGRSQANVFPTGAYHKSVQGGQYGTDVNFPVTVDERGNPEFNGFPTNQSLCLNRNA</sequence>
<reference evidence="1" key="1">
    <citation type="submission" date="2020-02" db="EMBL/GenBank/DDBJ databases">
        <authorList>
            <person name="Meier V. D."/>
        </authorList>
    </citation>
    <scope>NUCLEOTIDE SEQUENCE</scope>
    <source>
        <strain evidence="1">AVDCRST_MAG89</strain>
    </source>
</reference>
<dbReference type="EMBL" id="CADCTV010000570">
    <property type="protein sequence ID" value="CAA9343145.1"/>
    <property type="molecule type" value="Genomic_DNA"/>
</dbReference>
<organism evidence="1">
    <name type="scientific">uncultured Gemmatimonadota bacterium</name>
    <dbReference type="NCBI Taxonomy" id="203437"/>
    <lineage>
        <taxon>Bacteria</taxon>
        <taxon>Pseudomonadati</taxon>
        <taxon>Gemmatimonadota</taxon>
        <taxon>environmental samples</taxon>
    </lineage>
</organism>
<evidence type="ECO:0008006" key="2">
    <source>
        <dbReference type="Google" id="ProtNLM"/>
    </source>
</evidence>
<accession>A0A6J4LVJ5</accession>
<dbReference type="InterPro" id="IPR011990">
    <property type="entry name" value="TPR-like_helical_dom_sf"/>
</dbReference>
<dbReference type="AlphaFoldDB" id="A0A6J4LVJ5"/>
<dbReference type="SUPFAM" id="SSF48452">
    <property type="entry name" value="TPR-like"/>
    <property type="match status" value="1"/>
</dbReference>
<protein>
    <recommendedName>
        <fullName evidence="2">Cell surface glycan-binding lipoprotein, utilization system for glycans and polysaccharides (PUL), SusD family</fullName>
    </recommendedName>
</protein>
<dbReference type="Gene3D" id="1.25.40.390">
    <property type="match status" value="1"/>
</dbReference>
<proteinExistence type="predicted"/>